<dbReference type="InterPro" id="IPR036844">
    <property type="entry name" value="Hint_dom_sf"/>
</dbReference>
<dbReference type="AlphaFoldDB" id="A0A0F9MB26"/>
<dbReference type="Gene3D" id="2.170.16.10">
    <property type="entry name" value="Hedgehog/Intein (Hint) domain"/>
    <property type="match status" value="1"/>
</dbReference>
<evidence type="ECO:0000256" key="7">
    <source>
        <dbReference type="ARBA" id="ARBA00049244"/>
    </source>
</evidence>
<comment type="similarity">
    <text evidence="1">Belongs to the DNA polymerase type-B family.</text>
</comment>
<feature type="non-terminal residue" evidence="9">
    <location>
        <position position="1"/>
    </location>
</feature>
<dbReference type="InterPro" id="IPR050240">
    <property type="entry name" value="DNA_pol_type-B"/>
</dbReference>
<dbReference type="SUPFAM" id="SSF51294">
    <property type="entry name" value="Hedgehog/intein (Hint) domain"/>
    <property type="match status" value="1"/>
</dbReference>
<sequence length="421" mass="48074">LQNTLGSVALIDQAIINEIHNQDLIAPSKKKFVEGITSVAGAYVASPKIGMHKWIGSVDIKSLYPSVIRALNMSPETIMGQFRLDRTMEIVEKRMKESLMAGESWADFFGVIEYQLIQDEKFDDITLDLEDGDSVTNSAKAWHDIIYTDKSGICLSANGTLFRTDTKGIIPGLLERWYNERVQIRKEAVDLVKEEEALRTKRLKLAATGHKDMLEPINLEIEELKKGIAFRDKRQHIKKILLNSLYGALLNPHCRFFDQRMGQSVTLTGRCITKHMISKMNELFTGEYDHEGKAILYSDTDSVDADTIIKTNYGEMTIENLFKSCSIKGPSWAIDDQEFTIYDQIQILTYDPKTNEEIYRPFEYVYRHKVSKPRWKIIDENGNEIILTNDHSVMIERDGKLIEAKPSEINPDTDILITIGE</sequence>
<evidence type="ECO:0000256" key="3">
    <source>
        <dbReference type="ARBA" id="ARBA00022679"/>
    </source>
</evidence>
<dbReference type="EC" id="2.7.7.7" evidence="2"/>
<dbReference type="Gene3D" id="1.10.287.690">
    <property type="entry name" value="Helix hairpin bin"/>
    <property type="match status" value="1"/>
</dbReference>
<dbReference type="SMART" id="SM00306">
    <property type="entry name" value="HintN"/>
    <property type="match status" value="1"/>
</dbReference>
<keyword evidence="5" id="KW-0239">DNA-directed DNA polymerase</keyword>
<feature type="domain" description="Hint" evidence="8">
    <location>
        <begin position="300"/>
        <end position="419"/>
    </location>
</feature>
<dbReference type="Pfam" id="PF00136">
    <property type="entry name" value="DNA_pol_B"/>
    <property type="match status" value="2"/>
</dbReference>
<dbReference type="InterPro" id="IPR043502">
    <property type="entry name" value="DNA/RNA_pol_sf"/>
</dbReference>
<dbReference type="InterPro" id="IPR006172">
    <property type="entry name" value="DNA-dir_DNA_pol_B"/>
</dbReference>
<keyword evidence="3" id="KW-0808">Transferase</keyword>
<keyword evidence="6" id="KW-0238">DNA-binding</keyword>
<dbReference type="PANTHER" id="PTHR10322">
    <property type="entry name" value="DNA POLYMERASE CATALYTIC SUBUNIT"/>
    <property type="match status" value="1"/>
</dbReference>
<dbReference type="PANTHER" id="PTHR10322:SF23">
    <property type="entry name" value="DNA POLYMERASE DELTA CATALYTIC SUBUNIT"/>
    <property type="match status" value="1"/>
</dbReference>
<reference evidence="9" key="1">
    <citation type="journal article" date="2015" name="Nature">
        <title>Complex archaea that bridge the gap between prokaryotes and eukaryotes.</title>
        <authorList>
            <person name="Spang A."/>
            <person name="Saw J.H."/>
            <person name="Jorgensen S.L."/>
            <person name="Zaremba-Niedzwiedzka K."/>
            <person name="Martijn J."/>
            <person name="Lind A.E."/>
            <person name="van Eijk R."/>
            <person name="Schleper C."/>
            <person name="Guy L."/>
            <person name="Ettema T.J."/>
        </authorList>
    </citation>
    <scope>NUCLEOTIDE SEQUENCE</scope>
</reference>
<name>A0A0F9MB26_9ZZZZ</name>
<evidence type="ECO:0000313" key="9">
    <source>
        <dbReference type="EMBL" id="KKM66342.1"/>
    </source>
</evidence>
<dbReference type="EMBL" id="LAZR01010553">
    <property type="protein sequence ID" value="KKM66342.1"/>
    <property type="molecule type" value="Genomic_DNA"/>
</dbReference>
<dbReference type="SUPFAM" id="SSF56672">
    <property type="entry name" value="DNA/RNA polymerases"/>
    <property type="match status" value="1"/>
</dbReference>
<gene>
    <name evidence="9" type="ORF">LCGC14_1482190</name>
</gene>
<dbReference type="InterPro" id="IPR003587">
    <property type="entry name" value="Hint_dom_N"/>
</dbReference>
<keyword evidence="4" id="KW-0548">Nucleotidyltransferase</keyword>
<dbReference type="InterPro" id="IPR006134">
    <property type="entry name" value="DNA-dir_DNA_pol_B_multi_dom"/>
</dbReference>
<evidence type="ECO:0000256" key="6">
    <source>
        <dbReference type="ARBA" id="ARBA00023125"/>
    </source>
</evidence>
<dbReference type="NCBIfam" id="TIGR01445">
    <property type="entry name" value="intein_Nterm"/>
    <property type="match status" value="1"/>
</dbReference>
<accession>A0A0F9MB26</accession>
<dbReference type="GO" id="GO:0003887">
    <property type="term" value="F:DNA-directed DNA polymerase activity"/>
    <property type="evidence" value="ECO:0007669"/>
    <property type="project" value="UniProtKB-KW"/>
</dbReference>
<comment type="catalytic activity">
    <reaction evidence="7">
        <text>DNA(n) + a 2'-deoxyribonucleoside 5'-triphosphate = DNA(n+1) + diphosphate</text>
        <dbReference type="Rhea" id="RHEA:22508"/>
        <dbReference type="Rhea" id="RHEA-COMP:17339"/>
        <dbReference type="Rhea" id="RHEA-COMP:17340"/>
        <dbReference type="ChEBI" id="CHEBI:33019"/>
        <dbReference type="ChEBI" id="CHEBI:61560"/>
        <dbReference type="ChEBI" id="CHEBI:173112"/>
        <dbReference type="EC" id="2.7.7.7"/>
    </reaction>
</comment>
<proteinExistence type="inferred from homology"/>
<dbReference type="InterPro" id="IPR023211">
    <property type="entry name" value="DNA_pol_palm_dom_sf"/>
</dbReference>
<dbReference type="Gene3D" id="3.90.1600.10">
    <property type="entry name" value="Palm domain of DNA polymerase"/>
    <property type="match status" value="1"/>
</dbReference>
<organism evidence="9">
    <name type="scientific">marine sediment metagenome</name>
    <dbReference type="NCBI Taxonomy" id="412755"/>
    <lineage>
        <taxon>unclassified sequences</taxon>
        <taxon>metagenomes</taxon>
        <taxon>ecological metagenomes</taxon>
    </lineage>
</organism>
<evidence type="ECO:0000259" key="8">
    <source>
        <dbReference type="SMART" id="SM00306"/>
    </source>
</evidence>
<dbReference type="CDD" id="cd00081">
    <property type="entry name" value="Hint"/>
    <property type="match status" value="1"/>
</dbReference>
<protein>
    <recommendedName>
        <fullName evidence="2">DNA-directed DNA polymerase</fullName>
        <ecNumber evidence="2">2.7.7.7</ecNumber>
    </recommendedName>
</protein>
<dbReference type="GO" id="GO:0000166">
    <property type="term" value="F:nucleotide binding"/>
    <property type="evidence" value="ECO:0007669"/>
    <property type="project" value="InterPro"/>
</dbReference>
<dbReference type="InterPro" id="IPR017964">
    <property type="entry name" value="DNA-dir_DNA_pol_B_CS"/>
</dbReference>
<dbReference type="InterPro" id="IPR006141">
    <property type="entry name" value="Intein_N"/>
</dbReference>
<evidence type="ECO:0000256" key="4">
    <source>
        <dbReference type="ARBA" id="ARBA00022695"/>
    </source>
</evidence>
<evidence type="ECO:0000256" key="2">
    <source>
        <dbReference type="ARBA" id="ARBA00012417"/>
    </source>
</evidence>
<dbReference type="PROSITE" id="PS00116">
    <property type="entry name" value="DNA_POLYMERASE_B"/>
    <property type="match status" value="1"/>
</dbReference>
<dbReference type="GO" id="GO:0016539">
    <property type="term" value="P:intein-mediated protein splicing"/>
    <property type="evidence" value="ECO:0007669"/>
    <property type="project" value="InterPro"/>
</dbReference>
<evidence type="ECO:0000256" key="5">
    <source>
        <dbReference type="ARBA" id="ARBA00022932"/>
    </source>
</evidence>
<evidence type="ECO:0000256" key="1">
    <source>
        <dbReference type="ARBA" id="ARBA00005755"/>
    </source>
</evidence>
<dbReference type="PROSITE" id="PS50817">
    <property type="entry name" value="INTEIN_N_TER"/>
    <property type="match status" value="1"/>
</dbReference>
<dbReference type="PRINTS" id="PR00106">
    <property type="entry name" value="DNAPOLB"/>
</dbReference>
<dbReference type="GO" id="GO:0003677">
    <property type="term" value="F:DNA binding"/>
    <property type="evidence" value="ECO:0007669"/>
    <property type="project" value="UniProtKB-KW"/>
</dbReference>
<comment type="caution">
    <text evidence="9">The sequence shown here is derived from an EMBL/GenBank/DDBJ whole genome shotgun (WGS) entry which is preliminary data.</text>
</comment>